<dbReference type="InterPro" id="IPR004437">
    <property type="entry name" value="ParB/RepB/Spo0J"/>
</dbReference>
<sequence length="312" mass="35032">MSDKKSLGRGLGALLGEEGVDGAEKHRIRTVTVETIRANPWQPRRILGEEALEDLAASIKQQGVLQPILVRKITGSKKGDALYELIAGERRWRASQKAGLTEIPVIIKDWDDNRSLEVALLENVQREDLTALETARGYERLIQEFGYSHAQIGERIGKSRMSVSNSLRLLQLPAPVLEFLEQAKITAGHARALLGYGDDARTMIETTTQIIEEELSVRDVERIIREYQQSVKADSKEGEGKVEGAKKPKGRQKDPTIVTWEERLSSTYNTRATITHAKGKGKIMIEYASLEDLEKMMEKILDNKAEQESKEK</sequence>
<dbReference type="GO" id="GO:0045881">
    <property type="term" value="P:positive regulation of sporulation resulting in formation of a cellular spore"/>
    <property type="evidence" value="ECO:0007669"/>
    <property type="project" value="TreeGrafter"/>
</dbReference>
<keyword evidence="2" id="KW-0159">Chromosome partition</keyword>
<proteinExistence type="inferred from homology"/>
<evidence type="ECO:0000256" key="4">
    <source>
        <dbReference type="ARBA" id="ARBA00025472"/>
    </source>
</evidence>
<dbReference type="GO" id="GO:0005694">
    <property type="term" value="C:chromosome"/>
    <property type="evidence" value="ECO:0007669"/>
    <property type="project" value="TreeGrafter"/>
</dbReference>
<gene>
    <name evidence="7" type="primary">parB</name>
    <name evidence="7" type="ORF">MAGMO_3472</name>
</gene>
<feature type="domain" description="ParB-like N-terminal" evidence="6">
    <location>
        <begin position="29"/>
        <end position="124"/>
    </location>
</feature>
<dbReference type="PANTHER" id="PTHR33375">
    <property type="entry name" value="CHROMOSOME-PARTITIONING PROTEIN PARB-RELATED"/>
    <property type="match status" value="1"/>
</dbReference>
<dbReference type="Gene3D" id="3.90.1530.30">
    <property type="match status" value="1"/>
</dbReference>
<dbReference type="Pfam" id="PF02195">
    <property type="entry name" value="ParB_N"/>
    <property type="match status" value="1"/>
</dbReference>
<evidence type="ECO:0000259" key="6">
    <source>
        <dbReference type="SMART" id="SM00470"/>
    </source>
</evidence>
<dbReference type="PANTHER" id="PTHR33375:SF1">
    <property type="entry name" value="CHROMOSOME-PARTITIONING PROTEIN PARB-RELATED"/>
    <property type="match status" value="1"/>
</dbReference>
<dbReference type="NCBIfam" id="TIGR00180">
    <property type="entry name" value="parB_part"/>
    <property type="match status" value="1"/>
</dbReference>
<evidence type="ECO:0000256" key="1">
    <source>
        <dbReference type="ARBA" id="ARBA00006295"/>
    </source>
</evidence>
<organism evidence="7">
    <name type="scientific">Magnetococcus massalia (strain MO-1)</name>
    <dbReference type="NCBI Taxonomy" id="451514"/>
    <lineage>
        <taxon>Bacteria</taxon>
        <taxon>Pseudomonadati</taxon>
        <taxon>Pseudomonadota</taxon>
        <taxon>Magnetococcia</taxon>
        <taxon>Magnetococcales</taxon>
        <taxon>Magnetococcaceae</taxon>
        <taxon>Magnetococcus</taxon>
    </lineage>
</organism>
<evidence type="ECO:0000256" key="2">
    <source>
        <dbReference type="ARBA" id="ARBA00022829"/>
    </source>
</evidence>
<evidence type="ECO:0000256" key="5">
    <source>
        <dbReference type="SAM" id="MobiDB-lite"/>
    </source>
</evidence>
<reference evidence="7" key="1">
    <citation type="submission" date="2015-04" db="EMBL/GenBank/DDBJ databases">
        <authorList>
            <person name="Syromyatnikov M.Y."/>
            <person name="Popov V.N."/>
        </authorList>
    </citation>
    <scope>NUCLEOTIDE SEQUENCE</scope>
    <source>
        <strain evidence="7">MO-1</strain>
    </source>
</reference>
<dbReference type="Gene3D" id="1.10.10.2830">
    <property type="match status" value="1"/>
</dbReference>
<dbReference type="CDD" id="cd16393">
    <property type="entry name" value="SPO0J_N"/>
    <property type="match status" value="1"/>
</dbReference>
<dbReference type="FunFam" id="3.90.1530.30:FF:000001">
    <property type="entry name" value="Chromosome partitioning protein ParB"/>
    <property type="match status" value="1"/>
</dbReference>
<dbReference type="InterPro" id="IPR041468">
    <property type="entry name" value="HTH_ParB/Spo0J"/>
</dbReference>
<comment type="similarity">
    <text evidence="1">Belongs to the ParB family.</text>
</comment>
<dbReference type="InterPro" id="IPR050336">
    <property type="entry name" value="Chromosome_partition/occlusion"/>
</dbReference>
<evidence type="ECO:0000313" key="7">
    <source>
        <dbReference type="EMBL" id="CRH07608.1"/>
    </source>
</evidence>
<dbReference type="GO" id="GO:0003677">
    <property type="term" value="F:DNA binding"/>
    <property type="evidence" value="ECO:0007669"/>
    <property type="project" value="UniProtKB-KW"/>
</dbReference>
<dbReference type="InterPro" id="IPR003115">
    <property type="entry name" value="ParB_N"/>
</dbReference>
<comment type="function">
    <text evidence="4">Involved in chromosome partition. Localize to both poles of the predivisional cell following completion of DNA replication. Binds to the DNA origin of replication.</text>
</comment>
<dbReference type="Pfam" id="PF17762">
    <property type="entry name" value="HTH_ParB"/>
    <property type="match status" value="1"/>
</dbReference>
<dbReference type="InterPro" id="IPR036086">
    <property type="entry name" value="ParB/Sulfiredoxin_sf"/>
</dbReference>
<dbReference type="GO" id="GO:0007059">
    <property type="term" value="P:chromosome segregation"/>
    <property type="evidence" value="ECO:0007669"/>
    <property type="project" value="UniProtKB-KW"/>
</dbReference>
<dbReference type="FunFam" id="1.10.10.2830:FF:000001">
    <property type="entry name" value="Chromosome partitioning protein ParB"/>
    <property type="match status" value="1"/>
</dbReference>
<dbReference type="Pfam" id="PF23552">
    <property type="entry name" value="ParB_C"/>
    <property type="match status" value="1"/>
</dbReference>
<dbReference type="SUPFAM" id="SSF110849">
    <property type="entry name" value="ParB/Sulfiredoxin"/>
    <property type="match status" value="1"/>
</dbReference>
<dbReference type="AlphaFoldDB" id="A0A1S7LLT1"/>
<dbReference type="InterPro" id="IPR057240">
    <property type="entry name" value="ParB_dimer_C"/>
</dbReference>
<keyword evidence="3 7" id="KW-0238">DNA-binding</keyword>
<name>A0A1S7LLT1_MAGMO</name>
<dbReference type="EMBL" id="LO017727">
    <property type="protein sequence ID" value="CRH07608.1"/>
    <property type="molecule type" value="Genomic_DNA"/>
</dbReference>
<dbReference type="SMART" id="SM00470">
    <property type="entry name" value="ParB"/>
    <property type="match status" value="1"/>
</dbReference>
<protein>
    <submittedName>
        <fullName evidence="7">Chromosome segregation DNA-binding protein</fullName>
    </submittedName>
</protein>
<evidence type="ECO:0000256" key="3">
    <source>
        <dbReference type="ARBA" id="ARBA00023125"/>
    </source>
</evidence>
<feature type="region of interest" description="Disordered" evidence="5">
    <location>
        <begin position="234"/>
        <end position="255"/>
    </location>
</feature>
<accession>A0A1S7LLT1</accession>